<organism evidence="3">
    <name type="scientific">Arthrobacter sp. K5</name>
    <dbReference type="NCBI Taxonomy" id="2839623"/>
    <lineage>
        <taxon>Bacteria</taxon>
        <taxon>Bacillati</taxon>
        <taxon>Actinomycetota</taxon>
        <taxon>Actinomycetes</taxon>
        <taxon>Micrococcales</taxon>
        <taxon>Micrococcaceae</taxon>
        <taxon>Arthrobacter</taxon>
    </lineage>
</organism>
<sequence length="164" mass="16716">MPRLRSIACLAVLLSGLLPVTGCARVCPAIGWNNSVTVALAGDTRNVAWVQLCTPDACSRATERPTPQPVSPSPTTTPTGANGLGFPPGGGPAVHRIAVEKVGADTWRFSFDMDSPGSATVRALDAVGGTLAEEKVQLNWQRIGGTAECGGPSTAAPVTLAVSP</sequence>
<name>A0AAU8EP03_9MICC</name>
<reference evidence="3" key="1">
    <citation type="submission" date="2024-06" db="EMBL/GenBank/DDBJ databases">
        <title>Biodegradation of dimethachlon by Arthrobacter sp. K5: mechanistic insights and ecological implications.</title>
        <authorList>
            <person name="Hu S."/>
            <person name="Lu P."/>
        </authorList>
    </citation>
    <scope>NUCLEOTIDE SEQUENCE</scope>
    <source>
        <strain evidence="3">K5</strain>
    </source>
</reference>
<feature type="chain" id="PRO_5043941677" evidence="2">
    <location>
        <begin position="25"/>
        <end position="164"/>
    </location>
</feature>
<feature type="signal peptide" evidence="2">
    <location>
        <begin position="1"/>
        <end position="24"/>
    </location>
</feature>
<feature type="region of interest" description="Disordered" evidence="1">
    <location>
        <begin position="60"/>
        <end position="92"/>
    </location>
</feature>
<evidence type="ECO:0000256" key="1">
    <source>
        <dbReference type="SAM" id="MobiDB-lite"/>
    </source>
</evidence>
<dbReference type="AlphaFoldDB" id="A0AAU8EP03"/>
<evidence type="ECO:0000256" key="2">
    <source>
        <dbReference type="SAM" id="SignalP"/>
    </source>
</evidence>
<accession>A0AAU8EP03</accession>
<dbReference type="EMBL" id="CP159279">
    <property type="protein sequence ID" value="XCH11316.1"/>
    <property type="molecule type" value="Genomic_DNA"/>
</dbReference>
<keyword evidence="2" id="KW-0732">Signal</keyword>
<gene>
    <name evidence="3" type="ORF">ABRP34_21435</name>
</gene>
<dbReference type="RefSeq" id="WP_353711707.1">
    <property type="nucleotide sequence ID" value="NZ_CP159279.1"/>
</dbReference>
<feature type="compositionally biased region" description="Gly residues" evidence="1">
    <location>
        <begin position="82"/>
        <end position="92"/>
    </location>
</feature>
<proteinExistence type="predicted"/>
<evidence type="ECO:0000313" key="3">
    <source>
        <dbReference type="EMBL" id="XCH11316.1"/>
    </source>
</evidence>
<protein>
    <submittedName>
        <fullName evidence="3">Uncharacterized protein</fullName>
    </submittedName>
</protein>